<dbReference type="Pfam" id="PF00083">
    <property type="entry name" value="Sugar_tr"/>
    <property type="match status" value="1"/>
</dbReference>
<feature type="compositionally biased region" description="Basic and acidic residues" evidence="5">
    <location>
        <begin position="68"/>
        <end position="77"/>
    </location>
</feature>
<dbReference type="OrthoDB" id="5141738at2759"/>
<gene>
    <name evidence="7" type="ORF">FSARC_1625</name>
</gene>
<evidence type="ECO:0000313" key="7">
    <source>
        <dbReference type="EMBL" id="KAF4971593.1"/>
    </source>
</evidence>
<dbReference type="Gene3D" id="1.20.1250.20">
    <property type="entry name" value="MFS general substrate transporter like domains"/>
    <property type="match status" value="1"/>
</dbReference>
<protein>
    <submittedName>
        <fullName evidence="7">Uncharacterized protein</fullName>
    </submittedName>
</protein>
<comment type="caution">
    <text evidence="7">The sequence shown here is derived from an EMBL/GenBank/DDBJ whole genome shotgun (WGS) entry which is preliminary data.</text>
</comment>
<reference evidence="7" key="2">
    <citation type="submission" date="2020-05" db="EMBL/GenBank/DDBJ databases">
        <authorList>
            <person name="Kim H.-S."/>
            <person name="Proctor R.H."/>
            <person name="Brown D.W."/>
        </authorList>
    </citation>
    <scope>NUCLEOTIDE SEQUENCE</scope>
    <source>
        <strain evidence="7">NRRL 20472</strain>
    </source>
</reference>
<organism evidence="7 8">
    <name type="scientific">Fusarium sarcochroum</name>
    <dbReference type="NCBI Taxonomy" id="1208366"/>
    <lineage>
        <taxon>Eukaryota</taxon>
        <taxon>Fungi</taxon>
        <taxon>Dikarya</taxon>
        <taxon>Ascomycota</taxon>
        <taxon>Pezizomycotina</taxon>
        <taxon>Sordariomycetes</taxon>
        <taxon>Hypocreomycetidae</taxon>
        <taxon>Hypocreales</taxon>
        <taxon>Nectriaceae</taxon>
        <taxon>Fusarium</taxon>
        <taxon>Fusarium lateritium species complex</taxon>
    </lineage>
</organism>
<comment type="subcellular location">
    <subcellularLocation>
        <location evidence="1">Membrane</location>
    </subcellularLocation>
</comment>
<evidence type="ECO:0000256" key="6">
    <source>
        <dbReference type="SAM" id="Phobius"/>
    </source>
</evidence>
<keyword evidence="4 6" id="KW-0472">Membrane</keyword>
<evidence type="ECO:0000256" key="5">
    <source>
        <dbReference type="SAM" id="MobiDB-lite"/>
    </source>
</evidence>
<keyword evidence="3 6" id="KW-1133">Transmembrane helix</keyword>
<feature type="region of interest" description="Disordered" evidence="5">
    <location>
        <begin position="66"/>
        <end position="97"/>
    </location>
</feature>
<dbReference type="SUPFAM" id="SSF103473">
    <property type="entry name" value="MFS general substrate transporter"/>
    <property type="match status" value="1"/>
</dbReference>
<name>A0A8H4U8A2_9HYPO</name>
<sequence>MGRRTGLIIGAIWMMIDFYYGLVFGACCGCLALIVFFCLIETKGRSLEEIDTMHLQHVNPITSAKWGAKGDTKDDGSRILMKRNNTAHPEDSPEDVA</sequence>
<evidence type="ECO:0000256" key="3">
    <source>
        <dbReference type="ARBA" id="ARBA00022989"/>
    </source>
</evidence>
<evidence type="ECO:0000256" key="2">
    <source>
        <dbReference type="ARBA" id="ARBA00022692"/>
    </source>
</evidence>
<keyword evidence="8" id="KW-1185">Reference proteome</keyword>
<dbReference type="AlphaFoldDB" id="A0A8H4U8A2"/>
<keyword evidence="2 6" id="KW-0812">Transmembrane</keyword>
<dbReference type="GO" id="GO:0022857">
    <property type="term" value="F:transmembrane transporter activity"/>
    <property type="evidence" value="ECO:0007669"/>
    <property type="project" value="InterPro"/>
</dbReference>
<evidence type="ECO:0000313" key="8">
    <source>
        <dbReference type="Proteomes" id="UP000622797"/>
    </source>
</evidence>
<dbReference type="GO" id="GO:0016020">
    <property type="term" value="C:membrane"/>
    <property type="evidence" value="ECO:0007669"/>
    <property type="project" value="UniProtKB-SubCell"/>
</dbReference>
<feature type="transmembrane region" description="Helical" evidence="6">
    <location>
        <begin position="18"/>
        <end position="40"/>
    </location>
</feature>
<evidence type="ECO:0000256" key="1">
    <source>
        <dbReference type="ARBA" id="ARBA00004370"/>
    </source>
</evidence>
<dbReference type="Proteomes" id="UP000622797">
    <property type="component" value="Unassembled WGS sequence"/>
</dbReference>
<dbReference type="EMBL" id="JABEXW010000088">
    <property type="protein sequence ID" value="KAF4971593.1"/>
    <property type="molecule type" value="Genomic_DNA"/>
</dbReference>
<dbReference type="InterPro" id="IPR005828">
    <property type="entry name" value="MFS_sugar_transport-like"/>
</dbReference>
<dbReference type="InterPro" id="IPR036259">
    <property type="entry name" value="MFS_trans_sf"/>
</dbReference>
<proteinExistence type="predicted"/>
<evidence type="ECO:0000256" key="4">
    <source>
        <dbReference type="ARBA" id="ARBA00023136"/>
    </source>
</evidence>
<reference evidence="7" key="1">
    <citation type="journal article" date="2020" name="BMC Genomics">
        <title>Correction to: Identification and distribution of gene clusters required for synthesis of sphingolipid metabolism inhibitors in diverse species of the filamentous fungus Fusarium.</title>
        <authorList>
            <person name="Kim H.S."/>
            <person name="Lohmar J.M."/>
            <person name="Busman M."/>
            <person name="Brown D.W."/>
            <person name="Naumann T.A."/>
            <person name="Divon H.H."/>
            <person name="Lysoe E."/>
            <person name="Uhlig S."/>
            <person name="Proctor R.H."/>
        </authorList>
    </citation>
    <scope>NUCLEOTIDE SEQUENCE</scope>
    <source>
        <strain evidence="7">NRRL 20472</strain>
    </source>
</reference>
<accession>A0A8H4U8A2</accession>